<name>A0A060QIS1_9PROT</name>
<gene>
    <name evidence="1" type="ORF">ASAP_2795</name>
</gene>
<sequence>MIFPQRHQARSCRYEHASQSNWNPSISAMTMQAATRLARVHPMTTDHGTPFFTR</sequence>
<evidence type="ECO:0000313" key="2">
    <source>
        <dbReference type="Proteomes" id="UP000027583"/>
    </source>
</evidence>
<reference evidence="1 2" key="1">
    <citation type="journal article" date="2014" name="Genome Biol. Evol.">
        <title>Acetic acid bacteria genomes reveal functional traits for adaptation to life in insect guts.</title>
        <authorList>
            <person name="Chouaia B."/>
            <person name="Gaiarsa S."/>
            <person name="Crotti E."/>
            <person name="Comandatore F."/>
            <person name="Degli Esposti M."/>
            <person name="Ricci I."/>
            <person name="Alma A."/>
            <person name="Favia G."/>
            <person name="Bandi C."/>
            <person name="Daffonchio D."/>
        </authorList>
    </citation>
    <scope>NUCLEOTIDE SEQUENCE [LARGE SCALE GENOMIC DNA]</scope>
    <source>
        <strain evidence="1 2">SF2.1</strain>
    </source>
</reference>
<evidence type="ECO:0000313" key="1">
    <source>
        <dbReference type="EMBL" id="CDG40840.1"/>
    </source>
</evidence>
<protein>
    <submittedName>
        <fullName evidence="1">Uncharacterized protein</fullName>
    </submittedName>
</protein>
<organism evidence="1 2">
    <name type="scientific">Asaia bogorensis</name>
    <dbReference type="NCBI Taxonomy" id="91915"/>
    <lineage>
        <taxon>Bacteria</taxon>
        <taxon>Pseudomonadati</taxon>
        <taxon>Pseudomonadota</taxon>
        <taxon>Alphaproteobacteria</taxon>
        <taxon>Acetobacterales</taxon>
        <taxon>Acetobacteraceae</taxon>
        <taxon>Asaia</taxon>
    </lineage>
</organism>
<accession>A0A060QIS1</accession>
<proteinExistence type="predicted"/>
<comment type="caution">
    <text evidence="1">The sequence shown here is derived from an EMBL/GenBank/DDBJ whole genome shotgun (WGS) entry which is preliminary data.</text>
</comment>
<dbReference type="Proteomes" id="UP000027583">
    <property type="component" value="Unassembled WGS sequence"/>
</dbReference>
<reference evidence="1 2" key="2">
    <citation type="journal article" date="2014" name="PLoS ONE">
        <title>Evolution of mitochondria reconstructed from the energy metabolism of living bacteria.</title>
        <authorList>
            <person name="Degli Esposti M."/>
            <person name="Chouaia B."/>
            <person name="Comandatore F."/>
            <person name="Crotti E."/>
            <person name="Sassera D."/>
            <person name="Lievens P.M."/>
            <person name="Daffonchio D."/>
            <person name="Bandi C."/>
        </authorList>
    </citation>
    <scope>NUCLEOTIDE SEQUENCE [LARGE SCALE GENOMIC DNA]</scope>
    <source>
        <strain evidence="1 2">SF2.1</strain>
    </source>
</reference>
<dbReference type="EMBL" id="CBLX010000024">
    <property type="protein sequence ID" value="CDG40840.1"/>
    <property type="molecule type" value="Genomic_DNA"/>
</dbReference>
<dbReference type="AlphaFoldDB" id="A0A060QIS1"/>